<dbReference type="KEGG" id="psuu:Psuf_071830"/>
<evidence type="ECO:0000256" key="3">
    <source>
        <dbReference type="ARBA" id="ARBA00022729"/>
    </source>
</evidence>
<dbReference type="PANTHER" id="PTHR33376:SF7">
    <property type="entry name" value="C4-DICARBOXYLATE-BINDING PROTEIN DCTB"/>
    <property type="match status" value="1"/>
</dbReference>
<evidence type="ECO:0008006" key="6">
    <source>
        <dbReference type="Google" id="ProtNLM"/>
    </source>
</evidence>
<keyword evidence="3" id="KW-0732">Signal</keyword>
<name>A0A6F8YUP0_9ACTN</name>
<dbReference type="GO" id="GO:0055085">
    <property type="term" value="P:transmembrane transport"/>
    <property type="evidence" value="ECO:0007669"/>
    <property type="project" value="InterPro"/>
</dbReference>
<keyword evidence="2" id="KW-0813">Transport</keyword>
<dbReference type="InterPro" id="IPR038404">
    <property type="entry name" value="TRAP_DctP_sf"/>
</dbReference>
<organism evidence="4 5">
    <name type="scientific">Phytohabitans suffuscus</name>
    <dbReference type="NCBI Taxonomy" id="624315"/>
    <lineage>
        <taxon>Bacteria</taxon>
        <taxon>Bacillati</taxon>
        <taxon>Actinomycetota</taxon>
        <taxon>Actinomycetes</taxon>
        <taxon>Micromonosporales</taxon>
        <taxon>Micromonosporaceae</taxon>
    </lineage>
</organism>
<dbReference type="AlphaFoldDB" id="A0A6F8YUP0"/>
<evidence type="ECO:0000313" key="4">
    <source>
        <dbReference type="EMBL" id="BCB89870.1"/>
    </source>
</evidence>
<dbReference type="PANTHER" id="PTHR33376">
    <property type="match status" value="1"/>
</dbReference>
<accession>A0A6F8YUP0</accession>
<protein>
    <recommendedName>
        <fullName evidence="6">C4-dicarboxylate ABC transporter substrate-binding protein</fullName>
    </recommendedName>
</protein>
<evidence type="ECO:0000256" key="1">
    <source>
        <dbReference type="ARBA" id="ARBA00009023"/>
    </source>
</evidence>
<gene>
    <name evidence="4" type="ORF">Psuf_071830</name>
</gene>
<reference evidence="4 5" key="2">
    <citation type="submission" date="2020-03" db="EMBL/GenBank/DDBJ databases">
        <authorList>
            <person name="Ichikawa N."/>
            <person name="Kimura A."/>
            <person name="Kitahashi Y."/>
            <person name="Uohara A."/>
        </authorList>
    </citation>
    <scope>NUCLEOTIDE SEQUENCE [LARGE SCALE GENOMIC DNA]</scope>
    <source>
        <strain evidence="4 5">NBRC 105367</strain>
    </source>
</reference>
<dbReference type="Proteomes" id="UP000503011">
    <property type="component" value="Chromosome"/>
</dbReference>
<evidence type="ECO:0000313" key="5">
    <source>
        <dbReference type="Proteomes" id="UP000503011"/>
    </source>
</evidence>
<proteinExistence type="inferred from homology"/>
<dbReference type="NCBIfam" id="NF037995">
    <property type="entry name" value="TRAP_S1"/>
    <property type="match status" value="1"/>
</dbReference>
<dbReference type="InterPro" id="IPR018389">
    <property type="entry name" value="DctP_fam"/>
</dbReference>
<keyword evidence="5" id="KW-1185">Reference proteome</keyword>
<comment type="similarity">
    <text evidence="1">Belongs to the bacterial solute-binding protein 7 family.</text>
</comment>
<dbReference type="EMBL" id="AP022871">
    <property type="protein sequence ID" value="BCB89870.1"/>
    <property type="molecule type" value="Genomic_DNA"/>
</dbReference>
<dbReference type="Pfam" id="PF03480">
    <property type="entry name" value="DctP"/>
    <property type="match status" value="1"/>
</dbReference>
<dbReference type="Gene3D" id="3.40.190.170">
    <property type="entry name" value="Bacterial extracellular solute-binding protein, family 7"/>
    <property type="match status" value="1"/>
</dbReference>
<evidence type="ECO:0000256" key="2">
    <source>
        <dbReference type="ARBA" id="ARBA00022448"/>
    </source>
</evidence>
<reference evidence="4 5" key="1">
    <citation type="submission" date="2020-03" db="EMBL/GenBank/DDBJ databases">
        <title>Whole genome shotgun sequence of Phytohabitans suffuscus NBRC 105367.</title>
        <authorList>
            <person name="Komaki H."/>
            <person name="Tamura T."/>
        </authorList>
    </citation>
    <scope>NUCLEOTIDE SEQUENCE [LARGE SCALE GENOMIC DNA]</scope>
    <source>
        <strain evidence="4 5">NBRC 105367</strain>
    </source>
</reference>
<sequence length="366" mass="38923">MLALALAACGGSSDADGTGSDESLESMKPVTLSFNESVAPGSGMATALNDFLKSVTEKTGGKITFEEFYSSSLLAPTETLTGVADGVGSISQVTPAFFQEKLPVTAWLARAAPALEPGFPLTTIQGPLAGSDFALGSEELTREYADNNVVILRSYTSGYGNAICTKKIETLADAKGVRVRVAGEPFASEAKALGMEPIVIPGTEMFEALQRGVVDCVTAADGGEIYTTFGLTEVGKYLVPIQFSPTTFISFMMNKDQWDDLPRPAQKIILETWADYEVKRLRETLTGYGRFLDDAEKRGIEFTDPSEINTKLAAHQKAAVADLVKSAPPGIADPEGVLKAYLDKLATYLPVAQGLVKGEPPRPESS</sequence>